<dbReference type="KEGG" id="asla:NCTC11923_00308"/>
<dbReference type="AlphaFoldDB" id="A0A448K9S4"/>
<dbReference type="Proteomes" id="UP000276899">
    <property type="component" value="Chromosome"/>
</dbReference>
<accession>A0A448K9S4</accession>
<reference evidence="2 3" key="1">
    <citation type="submission" date="2018-12" db="EMBL/GenBank/DDBJ databases">
        <authorList>
            <consortium name="Pathogen Informatics"/>
        </authorList>
    </citation>
    <scope>NUCLEOTIDE SEQUENCE [LARGE SCALE GENOMIC DNA]</scope>
    <source>
        <strain evidence="2 3">NCTC11923</strain>
    </source>
</reference>
<dbReference type="STRING" id="1278298.GCA_000428685_01505"/>
<keyword evidence="3" id="KW-1185">Reference proteome</keyword>
<name>A0A448K9S4_9ACTO</name>
<dbReference type="EMBL" id="LR134363">
    <property type="protein sequence ID" value="VEG73699.1"/>
    <property type="molecule type" value="Genomic_DNA"/>
</dbReference>
<evidence type="ECO:0000256" key="1">
    <source>
        <dbReference type="SAM" id="MobiDB-lite"/>
    </source>
</evidence>
<proteinExistence type="predicted"/>
<organism evidence="2 3">
    <name type="scientific">Actinomyces slackii</name>
    <dbReference type="NCBI Taxonomy" id="52774"/>
    <lineage>
        <taxon>Bacteria</taxon>
        <taxon>Bacillati</taxon>
        <taxon>Actinomycetota</taxon>
        <taxon>Actinomycetes</taxon>
        <taxon>Actinomycetales</taxon>
        <taxon>Actinomycetaceae</taxon>
        <taxon>Actinomyces</taxon>
    </lineage>
</organism>
<feature type="region of interest" description="Disordered" evidence="1">
    <location>
        <begin position="34"/>
        <end position="55"/>
    </location>
</feature>
<sequence length="55" mass="5350">MFTGIIAGTGTVLETAPMARPGASRLLTSTADRTALADGGSPAVCRAGQAEGADS</sequence>
<protein>
    <recommendedName>
        <fullName evidence="4">Riboflavin synthase</fullName>
    </recommendedName>
</protein>
<gene>
    <name evidence="2" type="ORF">NCTC11923_00308</name>
</gene>
<evidence type="ECO:0000313" key="3">
    <source>
        <dbReference type="Proteomes" id="UP000276899"/>
    </source>
</evidence>
<evidence type="ECO:0008006" key="4">
    <source>
        <dbReference type="Google" id="ProtNLM"/>
    </source>
</evidence>
<evidence type="ECO:0000313" key="2">
    <source>
        <dbReference type="EMBL" id="VEG73699.1"/>
    </source>
</evidence>
<dbReference type="RefSeq" id="WP_156907640.1">
    <property type="nucleotide sequence ID" value="NZ_CBCRWE010000129.1"/>
</dbReference>